<dbReference type="OrthoDB" id="783096at2759"/>
<dbReference type="PANTHER" id="PTHR32440:SF0">
    <property type="entry name" value="PHOSPHATASE DCR2-RELATED"/>
    <property type="match status" value="1"/>
</dbReference>
<feature type="region of interest" description="Disordered" evidence="1">
    <location>
        <begin position="667"/>
        <end position="711"/>
    </location>
</feature>
<organism evidence="4 5">
    <name type="scientific">Actinomortierella ambigua</name>
    <dbReference type="NCBI Taxonomy" id="1343610"/>
    <lineage>
        <taxon>Eukaryota</taxon>
        <taxon>Fungi</taxon>
        <taxon>Fungi incertae sedis</taxon>
        <taxon>Mucoromycota</taxon>
        <taxon>Mortierellomycotina</taxon>
        <taxon>Mortierellomycetes</taxon>
        <taxon>Mortierellales</taxon>
        <taxon>Mortierellaceae</taxon>
        <taxon>Actinomortierella</taxon>
    </lineage>
</organism>
<feature type="compositionally biased region" description="Basic and acidic residues" evidence="1">
    <location>
        <begin position="688"/>
        <end position="703"/>
    </location>
</feature>
<sequence>MLIPRTWTVTVLAIASAVQVAFGITDLKVTICENSDCLVDGYRKVPQDLNKFSRGQYVHLHYTDSQDKDSTGRVPHPITHLTVLEGDLADHPGEGWEKVEGNLNAGTRGPPLTLFVKRDPSHAPIESLVVKYGFTSHGAIGYDRHPMDLNTGTGGQWVYLYYKRDQKGRRDPITHIAVKACPLPTCSMDDSSWTRVNRAIKTNSFTKRYLYLFYKSIPGESPITNLRFTLDGTSSPNTVSLGVQTPSRQDLFLTFDRLRHNNWSDNDNSDFGQAVVDNLAVELGSNPIPYGWYRTELDQQEGESDKSHLVASQAALPDWNAQIVHRLGAIQKPSTPQLQFRKDGSFKIVQFADIHMATGGHTCFNAPNDKKDCVGDIDTLDMMERMLDIEKPDLVVFSGDNVDGLTSADAYSTILKYSRPVVDRKLPWAIIFGNHDEEGDLSREEMIQLARDVPYSLSERGPVNIWGTGNYVLRIWPSSHHQPSSPEEKDDQKRRHQFALYFLDSGAYSFNLEHPGWDWIKENQVEWFRQQSATLTAEAEAVDGVVPNALAFFHIPIPEYDPAKKSDDGDDHDDGDGDDNLSLVGEKREGVSTPSYNSGMFDAIAESKDCLSREGIQLCYGGGTGYGSYGSSSVPRRSRVFEILKHGARVDTWKRLDNEEMTIVSLQTLFSRPKEPRQPPATQPGDDNNEHDRQSERRPDTSRNRSSQEFWENVERGGQYVLGVIKNRA</sequence>
<name>A0A9P6QFG5_9FUNG</name>
<dbReference type="InterPro" id="IPR029052">
    <property type="entry name" value="Metallo-depent_PP-like"/>
</dbReference>
<proteinExistence type="predicted"/>
<dbReference type="Gene3D" id="2.100.10.50">
    <property type="match status" value="2"/>
</dbReference>
<evidence type="ECO:0000256" key="2">
    <source>
        <dbReference type="SAM" id="SignalP"/>
    </source>
</evidence>
<dbReference type="GO" id="GO:0005737">
    <property type="term" value="C:cytoplasm"/>
    <property type="evidence" value="ECO:0007669"/>
    <property type="project" value="TreeGrafter"/>
</dbReference>
<dbReference type="Proteomes" id="UP000807716">
    <property type="component" value="Unassembled WGS sequence"/>
</dbReference>
<dbReference type="PANTHER" id="PTHR32440">
    <property type="entry name" value="PHOSPHATASE DCR2-RELATED-RELATED"/>
    <property type="match status" value="1"/>
</dbReference>
<dbReference type="AlphaFoldDB" id="A0A9P6QFG5"/>
<dbReference type="InterPro" id="IPR023341">
    <property type="entry name" value="MABP"/>
</dbReference>
<keyword evidence="5" id="KW-1185">Reference proteome</keyword>
<dbReference type="CDD" id="cd07383">
    <property type="entry name" value="MPP_Dcr2"/>
    <property type="match status" value="1"/>
</dbReference>
<feature type="region of interest" description="Disordered" evidence="1">
    <location>
        <begin position="562"/>
        <end position="596"/>
    </location>
</feature>
<gene>
    <name evidence="4" type="ORF">DFQ27_009491</name>
</gene>
<dbReference type="EMBL" id="JAAAJB010000088">
    <property type="protein sequence ID" value="KAG0266715.1"/>
    <property type="molecule type" value="Genomic_DNA"/>
</dbReference>
<keyword evidence="2" id="KW-0732">Signal</keyword>
<reference evidence="4" key="1">
    <citation type="journal article" date="2020" name="Fungal Divers.">
        <title>Resolving the Mortierellaceae phylogeny through synthesis of multi-gene phylogenetics and phylogenomics.</title>
        <authorList>
            <person name="Vandepol N."/>
            <person name="Liber J."/>
            <person name="Desiro A."/>
            <person name="Na H."/>
            <person name="Kennedy M."/>
            <person name="Barry K."/>
            <person name="Grigoriev I.V."/>
            <person name="Miller A.N."/>
            <person name="O'Donnell K."/>
            <person name="Stajich J.E."/>
            <person name="Bonito G."/>
        </authorList>
    </citation>
    <scope>NUCLEOTIDE SEQUENCE</scope>
    <source>
        <strain evidence="4">BC1065</strain>
    </source>
</reference>
<evidence type="ECO:0000259" key="3">
    <source>
        <dbReference type="PROSITE" id="PS51498"/>
    </source>
</evidence>
<dbReference type="GO" id="GO:0004721">
    <property type="term" value="F:phosphoprotein phosphatase activity"/>
    <property type="evidence" value="ECO:0007669"/>
    <property type="project" value="TreeGrafter"/>
</dbReference>
<dbReference type="PROSITE" id="PS51498">
    <property type="entry name" value="MABP"/>
    <property type="match status" value="1"/>
</dbReference>
<evidence type="ECO:0000313" key="4">
    <source>
        <dbReference type="EMBL" id="KAG0266715.1"/>
    </source>
</evidence>
<dbReference type="Gene3D" id="3.60.21.10">
    <property type="match status" value="1"/>
</dbReference>
<comment type="caution">
    <text evidence="4">The sequence shown here is derived from an EMBL/GenBank/DDBJ whole genome shotgun (WGS) entry which is preliminary data.</text>
</comment>
<dbReference type="InterPro" id="IPR004843">
    <property type="entry name" value="Calcineurin-like_PHP"/>
</dbReference>
<feature type="compositionally biased region" description="Acidic residues" evidence="1">
    <location>
        <begin position="568"/>
        <end position="579"/>
    </location>
</feature>
<accession>A0A9P6QFG5</accession>
<protein>
    <recommendedName>
        <fullName evidence="3">MABP domain-containing protein</fullName>
    </recommendedName>
</protein>
<feature type="domain" description="MABP" evidence="3">
    <location>
        <begin position="21"/>
        <end position="166"/>
    </location>
</feature>
<feature type="signal peptide" evidence="2">
    <location>
        <begin position="1"/>
        <end position="23"/>
    </location>
</feature>
<dbReference type="SUPFAM" id="SSF56300">
    <property type="entry name" value="Metallo-dependent phosphatases"/>
    <property type="match status" value="1"/>
</dbReference>
<dbReference type="Pfam" id="PF00149">
    <property type="entry name" value="Metallophos"/>
    <property type="match status" value="1"/>
</dbReference>
<evidence type="ECO:0000313" key="5">
    <source>
        <dbReference type="Proteomes" id="UP000807716"/>
    </source>
</evidence>
<feature type="chain" id="PRO_5040460999" description="MABP domain-containing protein" evidence="2">
    <location>
        <begin position="24"/>
        <end position="729"/>
    </location>
</feature>
<evidence type="ECO:0000256" key="1">
    <source>
        <dbReference type="SAM" id="MobiDB-lite"/>
    </source>
</evidence>